<dbReference type="GO" id="GO:0004497">
    <property type="term" value="F:monooxygenase activity"/>
    <property type="evidence" value="ECO:0007669"/>
    <property type="project" value="UniProtKB-KW"/>
</dbReference>
<accession>A0A381PQM2</accession>
<name>A0A381PQM2_9ZZZZ</name>
<dbReference type="PANTHER" id="PTHR13789">
    <property type="entry name" value="MONOOXYGENASE"/>
    <property type="match status" value="1"/>
</dbReference>
<feature type="non-terminal residue" evidence="4">
    <location>
        <position position="155"/>
    </location>
</feature>
<gene>
    <name evidence="4" type="ORF">METZ01_LOCUS22186</name>
</gene>
<keyword evidence="2" id="KW-0503">Monooxygenase</keyword>
<reference evidence="4" key="1">
    <citation type="submission" date="2018-05" db="EMBL/GenBank/DDBJ databases">
        <authorList>
            <person name="Lanie J.A."/>
            <person name="Ng W.-L."/>
            <person name="Kazmierczak K.M."/>
            <person name="Andrzejewski T.M."/>
            <person name="Davidsen T.M."/>
            <person name="Wayne K.J."/>
            <person name="Tettelin H."/>
            <person name="Glass J.I."/>
            <person name="Rusch D."/>
            <person name="Podicherti R."/>
            <person name="Tsui H.-C.T."/>
            <person name="Winkler M.E."/>
        </authorList>
    </citation>
    <scope>NUCLEOTIDE SEQUENCE</scope>
</reference>
<protein>
    <recommendedName>
        <fullName evidence="3">FAD-binding domain-containing protein</fullName>
    </recommendedName>
</protein>
<dbReference type="PRINTS" id="PR00420">
    <property type="entry name" value="RNGMNOXGNASE"/>
</dbReference>
<evidence type="ECO:0000256" key="2">
    <source>
        <dbReference type="ARBA" id="ARBA00023033"/>
    </source>
</evidence>
<dbReference type="EMBL" id="UINC01001059">
    <property type="protein sequence ID" value="SUZ69332.1"/>
    <property type="molecule type" value="Genomic_DNA"/>
</dbReference>
<dbReference type="InterPro" id="IPR002938">
    <property type="entry name" value="FAD-bd"/>
</dbReference>
<feature type="domain" description="FAD-binding" evidence="3">
    <location>
        <begin position="7"/>
        <end position="155"/>
    </location>
</feature>
<dbReference type="SUPFAM" id="SSF51905">
    <property type="entry name" value="FAD/NAD(P)-binding domain"/>
    <property type="match status" value="1"/>
</dbReference>
<dbReference type="GO" id="GO:0071949">
    <property type="term" value="F:FAD binding"/>
    <property type="evidence" value="ECO:0007669"/>
    <property type="project" value="InterPro"/>
</dbReference>
<evidence type="ECO:0000256" key="1">
    <source>
        <dbReference type="ARBA" id="ARBA00023002"/>
    </source>
</evidence>
<dbReference type="InterPro" id="IPR036188">
    <property type="entry name" value="FAD/NAD-bd_sf"/>
</dbReference>
<dbReference type="Pfam" id="PF01494">
    <property type="entry name" value="FAD_binding_3"/>
    <property type="match status" value="1"/>
</dbReference>
<organism evidence="4">
    <name type="scientific">marine metagenome</name>
    <dbReference type="NCBI Taxonomy" id="408172"/>
    <lineage>
        <taxon>unclassified sequences</taxon>
        <taxon>metagenomes</taxon>
        <taxon>ecological metagenomes</taxon>
    </lineage>
</organism>
<evidence type="ECO:0000259" key="3">
    <source>
        <dbReference type="Pfam" id="PF01494"/>
    </source>
</evidence>
<evidence type="ECO:0000313" key="4">
    <source>
        <dbReference type="EMBL" id="SUZ69332.1"/>
    </source>
</evidence>
<sequence length="155" mass="16836">VKNYSSHVGIIGGGIAGLTVGCALRLQGINTIVFERADEVSEYGAGISISPNALRPLHKLGIKDGFVDSSFVPEKAVMHYRGKEIRSLKTQVVTSSRQKLIEDIHQRYVGLGGEILFGHEYKSLDANSCEISFTNNEVYKVSHVLACDGIKSSAR</sequence>
<proteinExistence type="predicted"/>
<dbReference type="AlphaFoldDB" id="A0A381PQM2"/>
<feature type="non-terminal residue" evidence="4">
    <location>
        <position position="1"/>
    </location>
</feature>
<keyword evidence="1" id="KW-0560">Oxidoreductase</keyword>
<dbReference type="PANTHER" id="PTHR13789:SF309">
    <property type="entry name" value="PUTATIVE (AFU_ORTHOLOGUE AFUA_6G14510)-RELATED"/>
    <property type="match status" value="1"/>
</dbReference>
<dbReference type="InterPro" id="IPR050493">
    <property type="entry name" value="FAD-dep_Monooxygenase_BioMet"/>
</dbReference>
<dbReference type="Gene3D" id="3.50.50.60">
    <property type="entry name" value="FAD/NAD(P)-binding domain"/>
    <property type="match status" value="1"/>
</dbReference>